<organism evidence="4 5">
    <name type="scientific">Coilia grayii</name>
    <name type="common">Gray's grenadier anchovy</name>
    <dbReference type="NCBI Taxonomy" id="363190"/>
    <lineage>
        <taxon>Eukaryota</taxon>
        <taxon>Metazoa</taxon>
        <taxon>Chordata</taxon>
        <taxon>Craniata</taxon>
        <taxon>Vertebrata</taxon>
        <taxon>Euteleostomi</taxon>
        <taxon>Actinopterygii</taxon>
        <taxon>Neopterygii</taxon>
        <taxon>Teleostei</taxon>
        <taxon>Clupei</taxon>
        <taxon>Clupeiformes</taxon>
        <taxon>Clupeoidei</taxon>
        <taxon>Engraulidae</taxon>
        <taxon>Coilinae</taxon>
        <taxon>Coilia</taxon>
    </lineage>
</organism>
<gene>
    <name evidence="4" type="ORF">ACEWY4_003873</name>
</gene>
<dbReference type="PANTHER" id="PTHR23282:SF150">
    <property type="entry name" value="SI:CH211-106H4.4"/>
    <property type="match status" value="1"/>
</dbReference>
<feature type="domain" description="MAM" evidence="3">
    <location>
        <begin position="208"/>
        <end position="373"/>
    </location>
</feature>
<evidence type="ECO:0000313" key="5">
    <source>
        <dbReference type="Proteomes" id="UP001591681"/>
    </source>
</evidence>
<dbReference type="SUPFAM" id="SSF57424">
    <property type="entry name" value="LDL receptor-like module"/>
    <property type="match status" value="1"/>
</dbReference>
<dbReference type="InterPro" id="IPR036055">
    <property type="entry name" value="LDL_receptor-like_sf"/>
</dbReference>
<comment type="caution">
    <text evidence="4">The sequence shown here is derived from an EMBL/GenBank/DDBJ whole genome shotgun (WGS) entry which is preliminary data.</text>
</comment>
<dbReference type="CDD" id="cd00112">
    <property type="entry name" value="LDLa"/>
    <property type="match status" value="1"/>
</dbReference>
<dbReference type="Pfam" id="PF00057">
    <property type="entry name" value="Ldl_recept_a"/>
    <property type="match status" value="1"/>
</dbReference>
<keyword evidence="1 2" id="KW-1015">Disulfide bond</keyword>
<dbReference type="SMART" id="SM00137">
    <property type="entry name" value="MAM"/>
    <property type="match status" value="2"/>
</dbReference>
<dbReference type="Gene3D" id="4.10.400.10">
    <property type="entry name" value="Low-density Lipoprotein Receptor"/>
    <property type="match status" value="1"/>
</dbReference>
<keyword evidence="5" id="KW-1185">Reference proteome</keyword>
<dbReference type="PROSITE" id="PS01209">
    <property type="entry name" value="LDLRA_1"/>
    <property type="match status" value="1"/>
</dbReference>
<sequence>MCGWTGSSTEEPYRWERRQRGSTFHESGPSCDYTTGTDLGWFMGVTSVSSDSNHTALLTSPMMQQTSVTCRLVIRYFIWDSGHTGFKAFPLWGSILRQDGHRATVWRPEMTSIRGWREATVFLGRTPIPFHLQLHSTRNQGRRGDLAVDQLEFRDCALPRPSSVSGCLQGWFECLRGGCVERRQVCDGTDDCGDGSDEDECTSANGYWFCDFDEDLCGWDLRTISALKWRVWNQANISLSDPLKGPGRDHSTNTVSGNFIYVTKPDNWTTLTADWSSFHSPLLEPTNSTHPCKMVMYTHQFGPRCGGLSVLVAGEQIYPVWERAGSLGDLWVRAEVDFVINSTFQILFVAAIRDREYGGIAIDNIMLSPGCRRSDGKPPKPSWPKPPSHPCTDQLELYCDFHKDCSRAEDEAQCGDFSYAQGSSGWTDTSIGSQGWMLTTTDTGERYLSIVAAPGQQLTEAQMRTPLLGPSGPACSLSFSYRLIGRNPHIGSVALGVVDSVLGHQPKLWEFSGRTSESARDWKTQMVYVGVRSHRFQLEFSARTNQLSSESQIAVKDVHFVSCHADYIPSTPTGLSCNFENDLCSWYQDQTDNYDWTQRTGMDHTISVGSSMVVEMWTPSLRGLSGRLLSFPQPATTEKHCLSFFYKLYGPHTGDTLHPHRCFPWTIPYIIIF</sequence>
<evidence type="ECO:0000259" key="3">
    <source>
        <dbReference type="PROSITE" id="PS50060"/>
    </source>
</evidence>
<evidence type="ECO:0000256" key="2">
    <source>
        <dbReference type="PROSITE-ProRule" id="PRU00124"/>
    </source>
</evidence>
<reference evidence="4 5" key="1">
    <citation type="submission" date="2024-09" db="EMBL/GenBank/DDBJ databases">
        <title>A chromosome-level genome assembly of Gray's grenadier anchovy, Coilia grayii.</title>
        <authorList>
            <person name="Fu Z."/>
        </authorList>
    </citation>
    <scope>NUCLEOTIDE SEQUENCE [LARGE SCALE GENOMIC DNA]</scope>
    <source>
        <strain evidence="4">G4</strain>
        <tissue evidence="4">Muscle</tissue>
    </source>
</reference>
<feature type="disulfide bond" evidence="2">
    <location>
        <begin position="174"/>
        <end position="192"/>
    </location>
</feature>
<feature type="domain" description="MAM" evidence="3">
    <location>
        <begin position="575"/>
        <end position="657"/>
    </location>
</feature>
<proteinExistence type="predicted"/>
<dbReference type="Pfam" id="PF00629">
    <property type="entry name" value="MAM"/>
    <property type="match status" value="4"/>
</dbReference>
<dbReference type="PROSITE" id="PS50068">
    <property type="entry name" value="LDLRA_2"/>
    <property type="match status" value="1"/>
</dbReference>
<dbReference type="SMART" id="SM00192">
    <property type="entry name" value="LDLa"/>
    <property type="match status" value="2"/>
</dbReference>
<dbReference type="Gene3D" id="2.60.120.200">
    <property type="match status" value="4"/>
</dbReference>
<dbReference type="EMBL" id="JBHFQA010000004">
    <property type="protein sequence ID" value="KAL2099479.1"/>
    <property type="molecule type" value="Genomic_DNA"/>
</dbReference>
<dbReference type="PRINTS" id="PR00261">
    <property type="entry name" value="LDLRECEPTOR"/>
</dbReference>
<protein>
    <recommendedName>
        <fullName evidence="3">MAM domain-containing protein</fullName>
    </recommendedName>
</protein>
<accession>A0ABD1KJW3</accession>
<feature type="disulfide bond" evidence="2">
    <location>
        <begin position="167"/>
        <end position="179"/>
    </location>
</feature>
<feature type="domain" description="MAM" evidence="3">
    <location>
        <begin position="1"/>
        <end position="158"/>
    </location>
</feature>
<dbReference type="InterPro" id="IPR000998">
    <property type="entry name" value="MAM_dom"/>
</dbReference>
<dbReference type="CDD" id="cd06263">
    <property type="entry name" value="MAM"/>
    <property type="match status" value="1"/>
</dbReference>
<dbReference type="InterPro" id="IPR002172">
    <property type="entry name" value="LDrepeatLR_classA_rpt"/>
</dbReference>
<dbReference type="PROSITE" id="PS50060">
    <property type="entry name" value="MAM_2"/>
    <property type="match status" value="4"/>
</dbReference>
<dbReference type="Proteomes" id="UP001591681">
    <property type="component" value="Unassembled WGS sequence"/>
</dbReference>
<evidence type="ECO:0000256" key="1">
    <source>
        <dbReference type="ARBA" id="ARBA00023157"/>
    </source>
</evidence>
<feature type="domain" description="MAM" evidence="3">
    <location>
        <begin position="397"/>
        <end position="565"/>
    </location>
</feature>
<dbReference type="InterPro" id="IPR051560">
    <property type="entry name" value="MAM_domain-containing"/>
</dbReference>
<name>A0ABD1KJW3_9TELE</name>
<feature type="disulfide bond" evidence="2">
    <location>
        <begin position="186"/>
        <end position="201"/>
    </location>
</feature>
<evidence type="ECO:0000313" key="4">
    <source>
        <dbReference type="EMBL" id="KAL2099479.1"/>
    </source>
</evidence>
<dbReference type="PANTHER" id="PTHR23282">
    <property type="entry name" value="APICAL ENDOSOMAL GLYCOPROTEIN PRECURSOR"/>
    <property type="match status" value="1"/>
</dbReference>
<dbReference type="SUPFAM" id="SSF49899">
    <property type="entry name" value="Concanavalin A-like lectins/glucanases"/>
    <property type="match status" value="4"/>
</dbReference>
<dbReference type="InterPro" id="IPR013320">
    <property type="entry name" value="ConA-like_dom_sf"/>
</dbReference>
<dbReference type="InterPro" id="IPR023415">
    <property type="entry name" value="LDLR_class-A_CS"/>
</dbReference>
<dbReference type="AlphaFoldDB" id="A0ABD1KJW3"/>